<keyword evidence="5" id="KW-1185">Reference proteome</keyword>
<dbReference type="Pfam" id="PF08240">
    <property type="entry name" value="ADH_N"/>
    <property type="match status" value="1"/>
</dbReference>
<reference evidence="5" key="1">
    <citation type="journal article" date="2019" name="Int. J. Syst. Evol. Microbiol.">
        <title>The Global Catalogue of Microorganisms (GCM) 10K type strain sequencing project: providing services to taxonomists for standard genome sequencing and annotation.</title>
        <authorList>
            <consortium name="The Broad Institute Genomics Platform"/>
            <consortium name="The Broad Institute Genome Sequencing Center for Infectious Disease"/>
            <person name="Wu L."/>
            <person name="Ma J."/>
        </authorList>
    </citation>
    <scope>NUCLEOTIDE SEQUENCE [LARGE SCALE GENOMIC DNA]</scope>
    <source>
        <strain evidence="5">CECT 7069</strain>
    </source>
</reference>
<dbReference type="Pfam" id="PF13602">
    <property type="entry name" value="ADH_zinc_N_2"/>
    <property type="match status" value="1"/>
</dbReference>
<protein>
    <recommendedName>
        <fullName evidence="2">Zinc-type alcohol dehydrogenase-like protein</fullName>
    </recommendedName>
</protein>
<dbReference type="InterPro" id="IPR013154">
    <property type="entry name" value="ADH-like_N"/>
</dbReference>
<dbReference type="CDD" id="cd08252">
    <property type="entry name" value="AL_MDR"/>
    <property type="match status" value="1"/>
</dbReference>
<organism evidence="4 5">
    <name type="scientific">Methylobacterium adhaesivum</name>
    <dbReference type="NCBI Taxonomy" id="333297"/>
    <lineage>
        <taxon>Bacteria</taxon>
        <taxon>Pseudomonadati</taxon>
        <taxon>Pseudomonadota</taxon>
        <taxon>Alphaproteobacteria</taxon>
        <taxon>Hyphomicrobiales</taxon>
        <taxon>Methylobacteriaceae</taxon>
        <taxon>Methylobacterium</taxon>
    </lineage>
</organism>
<feature type="domain" description="Enoyl reductase (ER)" evidence="3">
    <location>
        <begin position="16"/>
        <end position="335"/>
    </location>
</feature>
<dbReference type="SMART" id="SM00829">
    <property type="entry name" value="PKS_ER"/>
    <property type="match status" value="1"/>
</dbReference>
<keyword evidence="1" id="KW-0521">NADP</keyword>
<dbReference type="EMBL" id="JAUFPX010000002">
    <property type="protein sequence ID" value="MDN3589553.1"/>
    <property type="molecule type" value="Genomic_DNA"/>
</dbReference>
<dbReference type="PANTHER" id="PTHR44154:SF1">
    <property type="entry name" value="QUINONE OXIDOREDUCTASE"/>
    <property type="match status" value="1"/>
</dbReference>
<comment type="similarity">
    <text evidence="2">Belongs to the zinc-containing alcohol dehydrogenase family. Quinone oxidoreductase subfamily.</text>
</comment>
<dbReference type="SUPFAM" id="SSF50129">
    <property type="entry name" value="GroES-like"/>
    <property type="match status" value="1"/>
</dbReference>
<proteinExistence type="inferred from homology"/>
<dbReference type="InterPro" id="IPR036291">
    <property type="entry name" value="NAD(P)-bd_dom_sf"/>
</dbReference>
<keyword evidence="2" id="KW-0560">Oxidoreductase</keyword>
<dbReference type="SUPFAM" id="SSF51735">
    <property type="entry name" value="NAD(P)-binding Rossmann-fold domains"/>
    <property type="match status" value="1"/>
</dbReference>
<keyword evidence="2" id="KW-0862">Zinc</keyword>
<comment type="caution">
    <text evidence="4">The sequence shown here is derived from an EMBL/GenBank/DDBJ whole genome shotgun (WGS) entry which is preliminary data.</text>
</comment>
<accession>A0ABT8BE39</accession>
<evidence type="ECO:0000256" key="1">
    <source>
        <dbReference type="ARBA" id="ARBA00022857"/>
    </source>
</evidence>
<evidence type="ECO:0000313" key="4">
    <source>
        <dbReference type="EMBL" id="MDN3589553.1"/>
    </source>
</evidence>
<dbReference type="InterPro" id="IPR051603">
    <property type="entry name" value="Zinc-ADH_QOR/CCCR"/>
</dbReference>
<dbReference type="InterPro" id="IPR011032">
    <property type="entry name" value="GroES-like_sf"/>
</dbReference>
<name>A0ABT8BE39_9HYPH</name>
<dbReference type="Gene3D" id="3.90.180.10">
    <property type="entry name" value="Medium-chain alcohol dehydrogenases, catalytic domain"/>
    <property type="match status" value="1"/>
</dbReference>
<keyword evidence="2" id="KW-0479">Metal-binding</keyword>
<dbReference type="RefSeq" id="WP_238224075.1">
    <property type="nucleotide sequence ID" value="NZ_BPQD01000007.1"/>
</dbReference>
<evidence type="ECO:0000259" key="3">
    <source>
        <dbReference type="SMART" id="SM00829"/>
    </source>
</evidence>
<evidence type="ECO:0000313" key="5">
    <source>
        <dbReference type="Proteomes" id="UP001224644"/>
    </source>
</evidence>
<gene>
    <name evidence="4" type="ORF">QWZ12_02885</name>
</gene>
<dbReference type="InterPro" id="IPR014182">
    <property type="entry name" value="ADH_Zn_typ-1"/>
</dbReference>
<dbReference type="Gene3D" id="3.40.50.720">
    <property type="entry name" value="NAD(P)-binding Rossmann-like Domain"/>
    <property type="match status" value="1"/>
</dbReference>
<evidence type="ECO:0000256" key="2">
    <source>
        <dbReference type="RuleBase" id="RU364000"/>
    </source>
</evidence>
<sequence length="340" mass="35872">MRAVTYTEASRIDAPGALQDTTFADPVPAGRDLLVRIEAVSVNPIDTKVRQGVYQQACEPKILGWDAAGTVVSVGSDARLFKPGDAVFYAGALDRPGSNAALHCVDERLVGRKPETLDFAAAAALPLTALTAWEMLFDRLDVTRPVPGAAPALVIVGGAGGVGSIAIQLARQLTDLTVIATASRPETAQWCRDLGAHHVIDHAKPLAAEVAGLGLPGAPGFVFATTQTGAHLPQIIELLAPQGRLGPIDDPETLDVMPLKPKSLSLHWELMFTRSLFHTADMERQHAILTEIAGLVDAGRLRSTQSEAFGSINATNLARAHALIESGRAKGKVVLQGFDA</sequence>
<dbReference type="Proteomes" id="UP001224644">
    <property type="component" value="Unassembled WGS sequence"/>
</dbReference>
<dbReference type="InterPro" id="IPR020843">
    <property type="entry name" value="ER"/>
</dbReference>
<dbReference type="NCBIfam" id="TIGR02817">
    <property type="entry name" value="adh_fam_1"/>
    <property type="match status" value="1"/>
</dbReference>
<dbReference type="PANTHER" id="PTHR44154">
    <property type="entry name" value="QUINONE OXIDOREDUCTASE"/>
    <property type="match status" value="1"/>
</dbReference>